<proteinExistence type="predicted"/>
<dbReference type="EMBL" id="CP022110">
    <property type="protein sequence ID" value="ASG19538.1"/>
    <property type="molecule type" value="Genomic_DNA"/>
</dbReference>
<dbReference type="KEGG" id="nao:Y958_00885"/>
<organism evidence="1 2">
    <name type="scientific">Nitrospirillum viridazoti CBAmc</name>
    <dbReference type="NCBI Taxonomy" id="1441467"/>
    <lineage>
        <taxon>Bacteria</taxon>
        <taxon>Pseudomonadati</taxon>
        <taxon>Pseudomonadota</taxon>
        <taxon>Alphaproteobacteria</taxon>
        <taxon>Rhodospirillales</taxon>
        <taxon>Azospirillaceae</taxon>
        <taxon>Nitrospirillum</taxon>
        <taxon>Nitrospirillum viridazoti</taxon>
    </lineage>
</organism>
<accession>A0A248JN91</accession>
<dbReference type="Proteomes" id="UP000197153">
    <property type="component" value="Chromosome 1"/>
</dbReference>
<evidence type="ECO:0000313" key="2">
    <source>
        <dbReference type="Proteomes" id="UP000197153"/>
    </source>
</evidence>
<dbReference type="RefSeq" id="WP_004272858.1">
    <property type="nucleotide sequence ID" value="NZ_CP022110.1"/>
</dbReference>
<protein>
    <submittedName>
        <fullName evidence="1">Uncharacterized protein</fullName>
    </submittedName>
</protein>
<keyword evidence="2" id="KW-1185">Reference proteome</keyword>
<name>A0A248JN91_9PROT</name>
<evidence type="ECO:0000313" key="1">
    <source>
        <dbReference type="EMBL" id="ASG19538.1"/>
    </source>
</evidence>
<reference evidence="1 2" key="1">
    <citation type="submission" date="2017-06" db="EMBL/GenBank/DDBJ databases">
        <title>Complete genome sequence of Nitrospirillum amazonense strain CBAmC, an endophytic nitrogen-fixing and plant growth-promoting bacterium, isolated from sugarcane.</title>
        <authorList>
            <person name="Schwab S."/>
            <person name="dos Santos Teixeira K.R."/>
            <person name="Simoes Araujo J.L."/>
            <person name="Soares Vidal M."/>
            <person name="Borges de Freitas H.R."/>
            <person name="Rivello Crivelaro A.L."/>
            <person name="Bueno de Camargo Nunes A."/>
            <person name="dos Santos C.M."/>
            <person name="Palmeira da Silva Rosa D."/>
            <person name="da Silva Padilha D."/>
            <person name="da Silva E."/>
            <person name="Araujo Terra L."/>
            <person name="Soares Mendes V."/>
            <person name="Farinelli L."/>
            <person name="Magalhaes Cruz L."/>
            <person name="Baldani J.I."/>
        </authorList>
    </citation>
    <scope>NUCLEOTIDE SEQUENCE [LARGE SCALE GENOMIC DNA]</scope>
    <source>
        <strain evidence="1 2">CBAmC</strain>
    </source>
</reference>
<dbReference type="AlphaFoldDB" id="A0A248JN91"/>
<sequence length="72" mass="7325">MSLLDAPHRDDQTLSAGFLTVGSGRATLAGPVMTHTPVPLKPTTEMLAAGARAGGVSVATAWAIYTSMLKSA</sequence>
<gene>
    <name evidence="1" type="ORF">Y958_00885</name>
</gene>